<reference evidence="1 2" key="1">
    <citation type="submission" date="2022-10" db="EMBL/GenBank/DDBJ databases">
        <title>Comparative genomic analysis of Cohnella hashimotonis sp. nov., isolated from the International Space Station.</title>
        <authorList>
            <person name="Simpson A."/>
            <person name="Venkateswaran K."/>
        </authorList>
    </citation>
    <scope>NUCLEOTIDE SEQUENCE [LARGE SCALE GENOMIC DNA]</scope>
    <source>
        <strain evidence="1 2">DSM 18997</strain>
    </source>
</reference>
<dbReference type="RefSeq" id="WP_277563561.1">
    <property type="nucleotide sequence ID" value="NZ_JAPDHZ010000002.1"/>
</dbReference>
<accession>A0A9X4KCI5</accession>
<gene>
    <name evidence="1" type="ORF">OMP38_01335</name>
</gene>
<evidence type="ECO:0000313" key="1">
    <source>
        <dbReference type="EMBL" id="MDG0789644.1"/>
    </source>
</evidence>
<dbReference type="EMBL" id="JAPDHZ010000002">
    <property type="protein sequence ID" value="MDG0789644.1"/>
    <property type="molecule type" value="Genomic_DNA"/>
</dbReference>
<comment type="caution">
    <text evidence="1">The sequence shown here is derived from an EMBL/GenBank/DDBJ whole genome shotgun (WGS) entry which is preliminary data.</text>
</comment>
<dbReference type="AlphaFoldDB" id="A0A9X4KCI5"/>
<protein>
    <submittedName>
        <fullName evidence="1">Uncharacterized protein</fullName>
    </submittedName>
</protein>
<proteinExistence type="predicted"/>
<name>A0A9X4KCI5_9BACL</name>
<organism evidence="1 2">
    <name type="scientific">Cohnella ginsengisoli</name>
    <dbReference type="NCBI Taxonomy" id="425004"/>
    <lineage>
        <taxon>Bacteria</taxon>
        <taxon>Bacillati</taxon>
        <taxon>Bacillota</taxon>
        <taxon>Bacilli</taxon>
        <taxon>Bacillales</taxon>
        <taxon>Paenibacillaceae</taxon>
        <taxon>Cohnella</taxon>
    </lineage>
</organism>
<sequence length="51" mass="5430">MSRQRLARSIFVSRSSRPASIIIGFISLAVRSASIARSSSPASLHAMPSSK</sequence>
<evidence type="ECO:0000313" key="2">
    <source>
        <dbReference type="Proteomes" id="UP001153387"/>
    </source>
</evidence>
<keyword evidence="2" id="KW-1185">Reference proteome</keyword>
<dbReference type="Proteomes" id="UP001153387">
    <property type="component" value="Unassembled WGS sequence"/>
</dbReference>